<evidence type="ECO:0000259" key="6">
    <source>
        <dbReference type="Pfam" id="PF08281"/>
    </source>
</evidence>
<evidence type="ECO:0008006" key="9">
    <source>
        <dbReference type="Google" id="ProtNLM"/>
    </source>
</evidence>
<evidence type="ECO:0000313" key="8">
    <source>
        <dbReference type="Proteomes" id="UP001500902"/>
    </source>
</evidence>
<evidence type="ECO:0000256" key="2">
    <source>
        <dbReference type="ARBA" id="ARBA00023015"/>
    </source>
</evidence>
<keyword evidence="3" id="KW-0731">Sigma factor</keyword>
<comment type="similarity">
    <text evidence="1">Belongs to the sigma-70 factor family. ECF subfamily.</text>
</comment>
<dbReference type="CDD" id="cd06171">
    <property type="entry name" value="Sigma70_r4"/>
    <property type="match status" value="1"/>
</dbReference>
<dbReference type="Pfam" id="PF08281">
    <property type="entry name" value="Sigma70_r4_2"/>
    <property type="match status" value="1"/>
</dbReference>
<organism evidence="7 8">
    <name type="scientific">Nonomuraea antimicrobica</name>
    <dbReference type="NCBI Taxonomy" id="561173"/>
    <lineage>
        <taxon>Bacteria</taxon>
        <taxon>Bacillati</taxon>
        <taxon>Actinomycetota</taxon>
        <taxon>Actinomycetes</taxon>
        <taxon>Streptosporangiales</taxon>
        <taxon>Streptosporangiaceae</taxon>
        <taxon>Nonomuraea</taxon>
    </lineage>
</organism>
<dbReference type="Proteomes" id="UP001500902">
    <property type="component" value="Unassembled WGS sequence"/>
</dbReference>
<keyword evidence="2" id="KW-0805">Transcription regulation</keyword>
<evidence type="ECO:0000313" key="7">
    <source>
        <dbReference type="EMBL" id="GAA3720200.1"/>
    </source>
</evidence>
<protein>
    <recommendedName>
        <fullName evidence="9">RNA polymerase sigma-70 factor, ECF subfamily</fullName>
    </recommendedName>
</protein>
<evidence type="ECO:0000256" key="3">
    <source>
        <dbReference type="ARBA" id="ARBA00023082"/>
    </source>
</evidence>
<name>A0ABP7EJM5_9ACTN</name>
<feature type="domain" description="RNA polymerase sigma-70 region 2" evidence="5">
    <location>
        <begin position="3"/>
        <end position="52"/>
    </location>
</feature>
<dbReference type="InterPro" id="IPR039425">
    <property type="entry name" value="RNA_pol_sigma-70-like"/>
</dbReference>
<keyword evidence="8" id="KW-1185">Reference proteome</keyword>
<evidence type="ECO:0000256" key="1">
    <source>
        <dbReference type="ARBA" id="ARBA00010641"/>
    </source>
</evidence>
<dbReference type="NCBIfam" id="TIGR02937">
    <property type="entry name" value="sigma70-ECF"/>
    <property type="match status" value="1"/>
</dbReference>
<dbReference type="InterPro" id="IPR007627">
    <property type="entry name" value="RNA_pol_sigma70_r2"/>
</dbReference>
<evidence type="ECO:0000259" key="5">
    <source>
        <dbReference type="Pfam" id="PF04542"/>
    </source>
</evidence>
<feature type="domain" description="RNA polymerase sigma factor 70 region 4 type 2" evidence="6">
    <location>
        <begin position="86"/>
        <end position="136"/>
    </location>
</feature>
<dbReference type="SUPFAM" id="SSF88946">
    <property type="entry name" value="Sigma2 domain of RNA polymerase sigma factors"/>
    <property type="match status" value="1"/>
</dbReference>
<accession>A0ABP7EJM5</accession>
<dbReference type="PANTHER" id="PTHR43133:SF25">
    <property type="entry name" value="RNA POLYMERASE SIGMA FACTOR RFAY-RELATED"/>
    <property type="match status" value="1"/>
</dbReference>
<dbReference type="InterPro" id="IPR013249">
    <property type="entry name" value="RNA_pol_sigma70_r4_t2"/>
</dbReference>
<dbReference type="Gene3D" id="1.10.1740.10">
    <property type="match status" value="1"/>
</dbReference>
<sequence>MGGHLADDIVAATFHQALQHRHSYDPARGDTLSWLWTIATNLIRRHHRSEARLYRALARTGVDPVTEGHADLVVDQVTAATTTPRLAKALAGLRKADRDLLLLIAWGELSYQQVADVLGIPVGTVRSRLNRTRAKLRKALGEVSDG</sequence>
<dbReference type="SUPFAM" id="SSF88659">
    <property type="entry name" value="Sigma3 and sigma4 domains of RNA polymerase sigma factors"/>
    <property type="match status" value="1"/>
</dbReference>
<dbReference type="Pfam" id="PF04542">
    <property type="entry name" value="Sigma70_r2"/>
    <property type="match status" value="1"/>
</dbReference>
<gene>
    <name evidence="7" type="ORF">GCM10022224_102660</name>
</gene>
<reference evidence="8" key="1">
    <citation type="journal article" date="2019" name="Int. J. Syst. Evol. Microbiol.">
        <title>The Global Catalogue of Microorganisms (GCM) 10K type strain sequencing project: providing services to taxonomists for standard genome sequencing and annotation.</title>
        <authorList>
            <consortium name="The Broad Institute Genomics Platform"/>
            <consortium name="The Broad Institute Genome Sequencing Center for Infectious Disease"/>
            <person name="Wu L."/>
            <person name="Ma J."/>
        </authorList>
    </citation>
    <scope>NUCLEOTIDE SEQUENCE [LARGE SCALE GENOMIC DNA]</scope>
    <source>
        <strain evidence="8">JCM 16904</strain>
    </source>
</reference>
<dbReference type="EMBL" id="BAAAZP010000241">
    <property type="protein sequence ID" value="GAA3720200.1"/>
    <property type="molecule type" value="Genomic_DNA"/>
</dbReference>
<dbReference type="InterPro" id="IPR013325">
    <property type="entry name" value="RNA_pol_sigma_r2"/>
</dbReference>
<dbReference type="Gene3D" id="1.10.10.10">
    <property type="entry name" value="Winged helix-like DNA-binding domain superfamily/Winged helix DNA-binding domain"/>
    <property type="match status" value="1"/>
</dbReference>
<dbReference type="PANTHER" id="PTHR43133">
    <property type="entry name" value="RNA POLYMERASE ECF-TYPE SIGMA FACTO"/>
    <property type="match status" value="1"/>
</dbReference>
<dbReference type="InterPro" id="IPR013324">
    <property type="entry name" value="RNA_pol_sigma_r3/r4-like"/>
</dbReference>
<evidence type="ECO:0000256" key="4">
    <source>
        <dbReference type="ARBA" id="ARBA00023163"/>
    </source>
</evidence>
<dbReference type="InterPro" id="IPR014284">
    <property type="entry name" value="RNA_pol_sigma-70_dom"/>
</dbReference>
<keyword evidence="4" id="KW-0804">Transcription</keyword>
<proteinExistence type="inferred from homology"/>
<comment type="caution">
    <text evidence="7">The sequence shown here is derived from an EMBL/GenBank/DDBJ whole genome shotgun (WGS) entry which is preliminary data.</text>
</comment>
<dbReference type="InterPro" id="IPR036388">
    <property type="entry name" value="WH-like_DNA-bd_sf"/>
</dbReference>